<feature type="domain" description="ATPase dynein-related AAA" evidence="4">
    <location>
        <begin position="37"/>
        <end position="171"/>
    </location>
</feature>
<protein>
    <submittedName>
        <fullName evidence="6">ATPase associated with various cellular activities, AAA_5</fullName>
    </submittedName>
</protein>
<keyword evidence="7" id="KW-1185">Reference proteome</keyword>
<feature type="domain" description="CbbQ/NirQ/NorQ C-terminal" evidence="5">
    <location>
        <begin position="184"/>
        <end position="267"/>
    </location>
</feature>
<evidence type="ECO:0000256" key="1">
    <source>
        <dbReference type="ARBA" id="ARBA00009417"/>
    </source>
</evidence>
<dbReference type="AlphaFoldDB" id="Q0A6S6"/>
<dbReference type="InterPro" id="IPR011704">
    <property type="entry name" value="ATPase_dyneun-rel_AAA"/>
</dbReference>
<evidence type="ECO:0000313" key="6">
    <source>
        <dbReference type="EMBL" id="ABI57461.1"/>
    </source>
</evidence>
<organism evidence="6 7">
    <name type="scientific">Alkalilimnicola ehrlichii (strain ATCC BAA-1101 / DSM 17681 / MLHE-1)</name>
    <dbReference type="NCBI Taxonomy" id="187272"/>
    <lineage>
        <taxon>Bacteria</taxon>
        <taxon>Pseudomonadati</taxon>
        <taxon>Pseudomonadota</taxon>
        <taxon>Gammaproteobacteria</taxon>
        <taxon>Chromatiales</taxon>
        <taxon>Ectothiorhodospiraceae</taxon>
        <taxon>Alkalilimnicola</taxon>
    </lineage>
</organism>
<dbReference type="OrthoDB" id="9808317at2"/>
<dbReference type="GO" id="GO:0005524">
    <property type="term" value="F:ATP binding"/>
    <property type="evidence" value="ECO:0007669"/>
    <property type="project" value="UniProtKB-KW"/>
</dbReference>
<dbReference type="Gene3D" id="3.40.50.300">
    <property type="entry name" value="P-loop containing nucleotide triphosphate hydrolases"/>
    <property type="match status" value="1"/>
</dbReference>
<dbReference type="KEGG" id="aeh:Mlg_2119"/>
<comment type="similarity">
    <text evidence="1">Belongs to the CbbQ/NirQ/NorQ/GpvN family.</text>
</comment>
<dbReference type="InterPro" id="IPR027417">
    <property type="entry name" value="P-loop_NTPase"/>
</dbReference>
<evidence type="ECO:0000256" key="3">
    <source>
        <dbReference type="ARBA" id="ARBA00022840"/>
    </source>
</evidence>
<dbReference type="Pfam" id="PF08406">
    <property type="entry name" value="CbbQ_C"/>
    <property type="match status" value="1"/>
</dbReference>
<dbReference type="PANTHER" id="PTHR42759">
    <property type="entry name" value="MOXR FAMILY PROTEIN"/>
    <property type="match status" value="1"/>
</dbReference>
<dbReference type="InterPro" id="IPR050764">
    <property type="entry name" value="CbbQ/NirQ/NorQ/GpvN"/>
</dbReference>
<dbReference type="HOGENOM" id="CLU_067562_0_0_6"/>
<evidence type="ECO:0000259" key="5">
    <source>
        <dbReference type="Pfam" id="PF08406"/>
    </source>
</evidence>
<evidence type="ECO:0000313" key="7">
    <source>
        <dbReference type="Proteomes" id="UP000001962"/>
    </source>
</evidence>
<dbReference type="InterPro" id="IPR013615">
    <property type="entry name" value="CbbQ_C"/>
</dbReference>
<evidence type="ECO:0000259" key="4">
    <source>
        <dbReference type="Pfam" id="PF07728"/>
    </source>
</evidence>
<keyword evidence="2" id="KW-0547">Nucleotide-binding</keyword>
<name>Q0A6S6_ALKEH</name>
<dbReference type="FunFam" id="3.40.50.300:FF:001731">
    <property type="entry name" value="Nitric oxide reductase NorQ protein"/>
    <property type="match status" value="1"/>
</dbReference>
<dbReference type="GO" id="GO:0016887">
    <property type="term" value="F:ATP hydrolysis activity"/>
    <property type="evidence" value="ECO:0007669"/>
    <property type="project" value="InterPro"/>
</dbReference>
<dbReference type="Proteomes" id="UP000001962">
    <property type="component" value="Chromosome"/>
</dbReference>
<dbReference type="eggNOG" id="COG0714">
    <property type="taxonomic scope" value="Bacteria"/>
</dbReference>
<reference evidence="7" key="1">
    <citation type="submission" date="2006-08" db="EMBL/GenBank/DDBJ databases">
        <title>Complete sequence of Alkalilimnicola ehrilichei MLHE-1.</title>
        <authorList>
            <person name="Copeland A."/>
            <person name="Lucas S."/>
            <person name="Lapidus A."/>
            <person name="Barry K."/>
            <person name="Detter J.C."/>
            <person name="Glavina del Rio T."/>
            <person name="Hammon N."/>
            <person name="Israni S."/>
            <person name="Dalin E."/>
            <person name="Tice H."/>
            <person name="Pitluck S."/>
            <person name="Sims D."/>
            <person name="Brettin T."/>
            <person name="Bruce D."/>
            <person name="Han C."/>
            <person name="Tapia R."/>
            <person name="Gilna P."/>
            <person name="Schmutz J."/>
            <person name="Larimer F."/>
            <person name="Land M."/>
            <person name="Hauser L."/>
            <person name="Kyrpides N."/>
            <person name="Mikhailova N."/>
            <person name="Oremland R.S."/>
            <person name="Hoeft S.E."/>
            <person name="Switzer-Blum J."/>
            <person name="Kulp T."/>
            <person name="King G."/>
            <person name="Tabita R."/>
            <person name="Witte B."/>
            <person name="Santini J.M."/>
            <person name="Basu P."/>
            <person name="Hollibaugh J.T."/>
            <person name="Xie G."/>
            <person name="Stolz J.F."/>
            <person name="Richardson P."/>
        </authorList>
    </citation>
    <scope>NUCLEOTIDE SEQUENCE [LARGE SCALE GENOMIC DNA]</scope>
    <source>
        <strain evidence="7">ATCC BAA-1101 / DSM 17681 / MLHE-1</strain>
    </source>
</reference>
<dbReference type="Pfam" id="PF07728">
    <property type="entry name" value="AAA_5"/>
    <property type="match status" value="1"/>
</dbReference>
<dbReference type="SUPFAM" id="SSF52540">
    <property type="entry name" value="P-loop containing nucleoside triphosphate hydrolases"/>
    <property type="match status" value="1"/>
</dbReference>
<dbReference type="EMBL" id="CP000453">
    <property type="protein sequence ID" value="ABI57461.1"/>
    <property type="molecule type" value="Genomic_DNA"/>
</dbReference>
<sequence length="270" mass="29715">MPRSAEALATPSRDTPYYEPVGGECRLFEHAHQHGLPLLLKGPTGCGKTRFVSHMATRLGRPLYTVACHDDLTAADLTGRYLLQGGETRWVDGPLTRAVREGGICYLDEVVEARKDVTVVLHPLTDDRRVLPLERTGELLQAPKDFMLVVSYNPGYQNILKTLKPSTRQRFMALSFDFPPPETEVAIVSRESGLDRDRCLALVNLAVRLRALKGQDLEEGVSTRLLVYCASLIRSGVPILEAAHCTLVEPLSDDEDVKAGLAEAVHATFG</sequence>
<evidence type="ECO:0000256" key="2">
    <source>
        <dbReference type="ARBA" id="ARBA00022741"/>
    </source>
</evidence>
<dbReference type="PANTHER" id="PTHR42759:SF7">
    <property type="entry name" value="DENITRIFICATION REGULATORY PROTEIN NIRQ"/>
    <property type="match status" value="1"/>
</dbReference>
<dbReference type="RefSeq" id="WP_011629855.1">
    <property type="nucleotide sequence ID" value="NC_008340.1"/>
</dbReference>
<gene>
    <name evidence="6" type="ordered locus">Mlg_2119</name>
</gene>
<proteinExistence type="inferred from homology"/>
<accession>Q0A6S6</accession>
<keyword evidence="3" id="KW-0067">ATP-binding</keyword>